<comment type="caution">
    <text evidence="2">The sequence shown here is derived from an EMBL/GenBank/DDBJ whole genome shotgun (WGS) entry which is preliminary data.</text>
</comment>
<keyword evidence="3" id="KW-1185">Reference proteome</keyword>
<gene>
    <name evidence="2" type="ORF">ACFQ5K_07605</name>
</gene>
<feature type="domain" description="IrrE N-terminal-like" evidence="1">
    <location>
        <begin position="33"/>
        <end position="111"/>
    </location>
</feature>
<organism evidence="2 3">
    <name type="scientific">Lacticaseibacillus hegangensis</name>
    <dbReference type="NCBI Taxonomy" id="2486010"/>
    <lineage>
        <taxon>Bacteria</taxon>
        <taxon>Bacillati</taxon>
        <taxon>Bacillota</taxon>
        <taxon>Bacilli</taxon>
        <taxon>Lactobacillales</taxon>
        <taxon>Lactobacillaceae</taxon>
        <taxon>Lacticaseibacillus</taxon>
    </lineage>
</organism>
<reference evidence="3" key="1">
    <citation type="journal article" date="2019" name="Int. J. Syst. Evol. Microbiol.">
        <title>The Global Catalogue of Microorganisms (GCM) 10K type strain sequencing project: providing services to taxonomists for standard genome sequencing and annotation.</title>
        <authorList>
            <consortium name="The Broad Institute Genomics Platform"/>
            <consortium name="The Broad Institute Genome Sequencing Center for Infectious Disease"/>
            <person name="Wu L."/>
            <person name="Ma J."/>
        </authorList>
    </citation>
    <scope>NUCLEOTIDE SEQUENCE [LARGE SCALE GENOMIC DNA]</scope>
    <source>
        <strain evidence="3">CCM 8912</strain>
    </source>
</reference>
<evidence type="ECO:0000259" key="1">
    <source>
        <dbReference type="Pfam" id="PF06114"/>
    </source>
</evidence>
<accession>A0ABW4CUY6</accession>
<dbReference type="InterPro" id="IPR010359">
    <property type="entry name" value="IrrE_HExxH"/>
</dbReference>
<dbReference type="Gene3D" id="1.10.10.2910">
    <property type="match status" value="1"/>
</dbReference>
<protein>
    <submittedName>
        <fullName evidence="2">ImmA/IrrE family metallo-endopeptidase</fullName>
    </submittedName>
</protein>
<dbReference type="Proteomes" id="UP001597212">
    <property type="component" value="Unassembled WGS sequence"/>
</dbReference>
<sequence length="148" mass="16843">MGYNADCAIEKARTTVRKYNSRDPWTLSDRLPNVAVQSFDLGKNVLGYTITDRKFSIINLNSRLETTAAESILTHELGHALLTRDSGANYFYRNAGVAAVGSAEYIANCFMFQVMFGDRGGVNPLNRHRLLYQHQLPEWMSRYFDLIK</sequence>
<evidence type="ECO:0000313" key="2">
    <source>
        <dbReference type="EMBL" id="MFD1441236.1"/>
    </source>
</evidence>
<dbReference type="Pfam" id="PF06114">
    <property type="entry name" value="Peptidase_M78"/>
    <property type="match status" value="1"/>
</dbReference>
<name>A0ABW4CUY6_9LACO</name>
<dbReference type="EMBL" id="JBHTOK010000063">
    <property type="protein sequence ID" value="MFD1441236.1"/>
    <property type="molecule type" value="Genomic_DNA"/>
</dbReference>
<dbReference type="RefSeq" id="WP_125754742.1">
    <property type="nucleotide sequence ID" value="NZ_JBHTOK010000063.1"/>
</dbReference>
<evidence type="ECO:0000313" key="3">
    <source>
        <dbReference type="Proteomes" id="UP001597212"/>
    </source>
</evidence>
<proteinExistence type="predicted"/>